<feature type="region of interest" description="Disordered" evidence="1">
    <location>
        <begin position="28"/>
        <end position="81"/>
    </location>
</feature>
<evidence type="ECO:0000313" key="2">
    <source>
        <dbReference type="EMBL" id="KZR97204.1"/>
    </source>
</evidence>
<evidence type="ECO:0000256" key="1">
    <source>
        <dbReference type="SAM" id="MobiDB-lite"/>
    </source>
</evidence>
<organism evidence="2 3">
    <name type="scientific">Daphnia magna</name>
    <dbReference type="NCBI Taxonomy" id="35525"/>
    <lineage>
        <taxon>Eukaryota</taxon>
        <taxon>Metazoa</taxon>
        <taxon>Ecdysozoa</taxon>
        <taxon>Arthropoda</taxon>
        <taxon>Crustacea</taxon>
        <taxon>Branchiopoda</taxon>
        <taxon>Diplostraca</taxon>
        <taxon>Cladocera</taxon>
        <taxon>Anomopoda</taxon>
        <taxon>Daphniidae</taxon>
        <taxon>Daphnia</taxon>
    </lineage>
</organism>
<protein>
    <submittedName>
        <fullName evidence="2">Uncharacterized protein</fullName>
    </submittedName>
</protein>
<accession>A0A162D151</accession>
<gene>
    <name evidence="2" type="ORF">APZ42_008053</name>
</gene>
<keyword evidence="3" id="KW-1185">Reference proteome</keyword>
<dbReference type="Proteomes" id="UP000076858">
    <property type="component" value="Unassembled WGS sequence"/>
</dbReference>
<feature type="non-terminal residue" evidence="2">
    <location>
        <position position="1"/>
    </location>
</feature>
<dbReference type="EMBL" id="LRGB01022293">
    <property type="protein sequence ID" value="KZR97204.1"/>
    <property type="molecule type" value="Genomic_DNA"/>
</dbReference>
<sequence>ISSANPLLSTNLPHSPTLSLASIRNSLISSSSTPSTTQNSIASHQISPPIILNLEPNLQSPSPLRIPTPNPSQTPLSSPAS</sequence>
<feature type="compositionally biased region" description="Low complexity" evidence="1">
    <location>
        <begin position="28"/>
        <end position="41"/>
    </location>
</feature>
<reference evidence="2 3" key="1">
    <citation type="submission" date="2016-03" db="EMBL/GenBank/DDBJ databases">
        <title>EvidentialGene: Evidence-directed Construction of Genes on Genomes.</title>
        <authorList>
            <person name="Gilbert D.G."/>
            <person name="Choi J.-H."/>
            <person name="Mockaitis K."/>
            <person name="Colbourne J."/>
            <person name="Pfrender M."/>
        </authorList>
    </citation>
    <scope>NUCLEOTIDE SEQUENCE [LARGE SCALE GENOMIC DNA]</scope>
    <source>
        <strain evidence="2 3">Xinb3</strain>
        <tissue evidence="2">Complete organism</tissue>
    </source>
</reference>
<dbReference type="AlphaFoldDB" id="A0A162D151"/>
<proteinExistence type="predicted"/>
<comment type="caution">
    <text evidence="2">The sequence shown here is derived from an EMBL/GenBank/DDBJ whole genome shotgun (WGS) entry which is preliminary data.</text>
</comment>
<name>A0A162D151_9CRUS</name>
<feature type="non-terminal residue" evidence="2">
    <location>
        <position position="81"/>
    </location>
</feature>
<evidence type="ECO:0000313" key="3">
    <source>
        <dbReference type="Proteomes" id="UP000076858"/>
    </source>
</evidence>